<feature type="domain" description="Flagellar hook protein FlgE/F/G-like D1" evidence="7">
    <location>
        <begin position="82"/>
        <end position="148"/>
    </location>
</feature>
<keyword evidence="8" id="KW-0969">Cilium</keyword>
<dbReference type="NCBIfam" id="TIGR02490">
    <property type="entry name" value="flgF"/>
    <property type="match status" value="1"/>
</dbReference>
<keyword evidence="3 4" id="KW-0975">Bacterial flagellum</keyword>
<dbReference type="PANTHER" id="PTHR30435">
    <property type="entry name" value="FLAGELLAR PROTEIN"/>
    <property type="match status" value="1"/>
</dbReference>
<dbReference type="GO" id="GO:0030694">
    <property type="term" value="C:bacterial-type flagellum basal body, rod"/>
    <property type="evidence" value="ECO:0007669"/>
    <property type="project" value="UniProtKB-UniRule"/>
</dbReference>
<feature type="domain" description="Flagellar basal body rod protein N-terminal" evidence="5">
    <location>
        <begin position="22"/>
        <end position="35"/>
    </location>
</feature>
<comment type="subcellular location">
    <subcellularLocation>
        <location evidence="1 4">Bacterial flagellum basal body</location>
    </subcellularLocation>
</comment>
<sequence>MDNAIYTTLTRQSGLMREMRNVANNIANISTTGFRKEGVIFAEHVAALDGAEPSLSMAHASGRLVNLAQGPLTQTGATFDLAIEGDGFFQLETPQGNQLTRAGSFTPSQEGELVSPEGHRLLDLGGAPIFVPTDARRVAVAQDGTISADGTPVAQVGLFVPTDPNSLIHSGGTRFSTEGGIEPLENGTILQGFVEESNVDPVSEIARMIEVQRAYEMGQAFLDREDQRIRNTISTLTR</sequence>
<evidence type="ECO:0000256" key="1">
    <source>
        <dbReference type="ARBA" id="ARBA00004117"/>
    </source>
</evidence>
<accession>A0A2T4JLH0</accession>
<dbReference type="SUPFAM" id="SSF117143">
    <property type="entry name" value="Flagellar hook protein flgE"/>
    <property type="match status" value="1"/>
</dbReference>
<comment type="caution">
    <text evidence="8">The sequence shown here is derived from an EMBL/GenBank/DDBJ whole genome shotgun (WGS) entry which is preliminary data.</text>
</comment>
<dbReference type="EMBL" id="PZKF01000004">
    <property type="protein sequence ID" value="PTE18746.1"/>
    <property type="molecule type" value="Genomic_DNA"/>
</dbReference>
<evidence type="ECO:0000313" key="8">
    <source>
        <dbReference type="EMBL" id="PTE18746.1"/>
    </source>
</evidence>
<evidence type="ECO:0000256" key="2">
    <source>
        <dbReference type="ARBA" id="ARBA00009677"/>
    </source>
</evidence>
<gene>
    <name evidence="8" type="primary">flgF</name>
    <name evidence="8" type="ORF">C5F46_02380</name>
</gene>
<dbReference type="InterPro" id="IPR010930">
    <property type="entry name" value="Flg_bb/hook_C_dom"/>
</dbReference>
<dbReference type="Pfam" id="PF00460">
    <property type="entry name" value="Flg_bb_rod"/>
    <property type="match status" value="1"/>
</dbReference>
<evidence type="ECO:0000256" key="3">
    <source>
        <dbReference type="ARBA" id="ARBA00023143"/>
    </source>
</evidence>
<evidence type="ECO:0000256" key="4">
    <source>
        <dbReference type="RuleBase" id="RU362116"/>
    </source>
</evidence>
<dbReference type="InterPro" id="IPR001444">
    <property type="entry name" value="Flag_bb_rod_N"/>
</dbReference>
<dbReference type="InterPro" id="IPR012836">
    <property type="entry name" value="FlgF"/>
</dbReference>
<protein>
    <recommendedName>
        <fullName evidence="4">Flagellar basal-body rod protein FlgF</fullName>
    </recommendedName>
</protein>
<proteinExistence type="inferred from homology"/>
<dbReference type="InterPro" id="IPR037925">
    <property type="entry name" value="FlgE/F/G-like"/>
</dbReference>
<dbReference type="NCBIfam" id="TIGR03506">
    <property type="entry name" value="FlgEFG_subfam"/>
    <property type="match status" value="1"/>
</dbReference>
<keyword evidence="9" id="KW-1185">Reference proteome</keyword>
<keyword evidence="8" id="KW-0966">Cell projection</keyword>
<dbReference type="InterPro" id="IPR020013">
    <property type="entry name" value="Flagellar_FlgE/F/G"/>
</dbReference>
<dbReference type="PANTHER" id="PTHR30435:SF19">
    <property type="entry name" value="FLAGELLAR BASAL-BODY ROD PROTEIN FLGG"/>
    <property type="match status" value="1"/>
</dbReference>
<comment type="similarity">
    <text evidence="2 4">Belongs to the flagella basal body rod proteins family.</text>
</comment>
<reference evidence="8 9" key="1">
    <citation type="submission" date="2018-03" db="EMBL/GenBank/DDBJ databases">
        <title>Rhodobacter veldkampii.</title>
        <authorList>
            <person name="Meyer T.E."/>
            <person name="Miller S."/>
            <person name="Lodha T."/>
            <person name="Gandham S."/>
            <person name="Chintalapati S."/>
            <person name="Chintalapati V.R."/>
        </authorList>
    </citation>
    <scope>NUCLEOTIDE SEQUENCE [LARGE SCALE GENOMIC DNA]</scope>
    <source>
        <strain evidence="8 9">DSM 11550</strain>
    </source>
</reference>
<evidence type="ECO:0000259" key="7">
    <source>
        <dbReference type="Pfam" id="PF22692"/>
    </source>
</evidence>
<evidence type="ECO:0000313" key="9">
    <source>
        <dbReference type="Proteomes" id="UP000241899"/>
    </source>
</evidence>
<evidence type="ECO:0000259" key="5">
    <source>
        <dbReference type="Pfam" id="PF00460"/>
    </source>
</evidence>
<keyword evidence="8" id="KW-0282">Flagellum</keyword>
<dbReference type="NCBIfam" id="NF009332">
    <property type="entry name" value="PRK12690.1"/>
    <property type="match status" value="1"/>
</dbReference>
<dbReference type="Pfam" id="PF22692">
    <property type="entry name" value="LlgE_F_G_D1"/>
    <property type="match status" value="1"/>
</dbReference>
<dbReference type="RefSeq" id="WP_107323766.1">
    <property type="nucleotide sequence ID" value="NZ_NHSP01000062.1"/>
</dbReference>
<dbReference type="AlphaFoldDB" id="A0A2T4JLH0"/>
<dbReference type="OrthoDB" id="9804559at2"/>
<dbReference type="Pfam" id="PF06429">
    <property type="entry name" value="Flg_bbr_C"/>
    <property type="match status" value="1"/>
</dbReference>
<dbReference type="InterPro" id="IPR053967">
    <property type="entry name" value="LlgE_F_G-like_D1"/>
</dbReference>
<evidence type="ECO:0000259" key="6">
    <source>
        <dbReference type="Pfam" id="PF06429"/>
    </source>
</evidence>
<comment type="subunit">
    <text evidence="4">The basal body constitutes a major portion of the flagellar organelle and consists of five rings (E,L,P,S, and M) mounted on a central rod. The rod consists of about 26 subunits of FlgG in the distal portion, and FlgB, FlgC and FlgF are thought to build up the proximal portion of the rod with about 6 subunits each.</text>
</comment>
<dbReference type="Proteomes" id="UP000241899">
    <property type="component" value="Unassembled WGS sequence"/>
</dbReference>
<dbReference type="GO" id="GO:0071978">
    <property type="term" value="P:bacterial-type flagellum-dependent swarming motility"/>
    <property type="evidence" value="ECO:0007669"/>
    <property type="project" value="TreeGrafter"/>
</dbReference>
<organism evidence="8 9">
    <name type="scientific">Phaeovulum veldkampii DSM 11550</name>
    <dbReference type="NCBI Taxonomy" id="1185920"/>
    <lineage>
        <taxon>Bacteria</taxon>
        <taxon>Pseudomonadati</taxon>
        <taxon>Pseudomonadota</taxon>
        <taxon>Alphaproteobacteria</taxon>
        <taxon>Rhodobacterales</taxon>
        <taxon>Paracoccaceae</taxon>
        <taxon>Phaeovulum</taxon>
    </lineage>
</organism>
<name>A0A2T4JLH0_9RHOB</name>
<feature type="domain" description="Flagellar basal-body/hook protein C-terminal" evidence="6">
    <location>
        <begin position="191"/>
        <end position="233"/>
    </location>
</feature>